<comment type="similarity">
    <text evidence="3">Belongs to the RimP family.</text>
</comment>
<evidence type="ECO:0000256" key="3">
    <source>
        <dbReference type="HAMAP-Rule" id="MF_01077"/>
    </source>
</evidence>
<dbReference type="InterPro" id="IPR003728">
    <property type="entry name" value="Ribosome_maturation_RimP"/>
</dbReference>
<dbReference type="InterPro" id="IPR035956">
    <property type="entry name" value="RimP_N_sf"/>
</dbReference>
<organism evidence="5 6">
    <name type="scientific">Corynebacterium silvaticum</name>
    <dbReference type="NCBI Taxonomy" id="2320431"/>
    <lineage>
        <taxon>Bacteria</taxon>
        <taxon>Bacillati</taxon>
        <taxon>Actinomycetota</taxon>
        <taxon>Actinomycetes</taxon>
        <taxon>Mycobacteriales</taxon>
        <taxon>Corynebacteriaceae</taxon>
        <taxon>Corynebacterium</taxon>
    </lineage>
</organism>
<gene>
    <name evidence="3 5" type="primary">rimP</name>
    <name evidence="5" type="ORF">CBE74_07465</name>
</gene>
<dbReference type="GO" id="GO:0005829">
    <property type="term" value="C:cytosol"/>
    <property type="evidence" value="ECO:0007669"/>
    <property type="project" value="TreeGrafter"/>
</dbReference>
<dbReference type="PANTHER" id="PTHR33867">
    <property type="entry name" value="RIBOSOME MATURATION FACTOR RIMP"/>
    <property type="match status" value="1"/>
</dbReference>
<dbReference type="PANTHER" id="PTHR33867:SF1">
    <property type="entry name" value="RIBOSOME MATURATION FACTOR RIMP"/>
    <property type="match status" value="1"/>
</dbReference>
<keyword evidence="1 3" id="KW-0963">Cytoplasm</keyword>
<dbReference type="HAMAP" id="MF_01077">
    <property type="entry name" value="RimP"/>
    <property type="match status" value="1"/>
</dbReference>
<evidence type="ECO:0000256" key="2">
    <source>
        <dbReference type="ARBA" id="ARBA00022517"/>
    </source>
</evidence>
<evidence type="ECO:0000313" key="6">
    <source>
        <dbReference type="Proteomes" id="UP000195652"/>
    </source>
</evidence>
<dbReference type="RefSeq" id="WP_087454161.1">
    <property type="nucleotide sequence ID" value="NZ_CP021417.2"/>
</dbReference>
<dbReference type="Pfam" id="PF02576">
    <property type="entry name" value="RimP_N"/>
    <property type="match status" value="1"/>
</dbReference>
<proteinExistence type="inferred from homology"/>
<evidence type="ECO:0000259" key="4">
    <source>
        <dbReference type="Pfam" id="PF02576"/>
    </source>
</evidence>
<reference evidence="5 6" key="1">
    <citation type="journal article" date="2014" name="BMC Vet. Res.">
        <title>First report of Corynebacterium pseudotuberculosis from caseous lymphadenitis lesions in Black Alentejano pig (Sus scrofa domesticus).</title>
        <authorList>
            <person name="Oliveira M."/>
            <person name="Barroco C."/>
            <person name="Mottola C."/>
            <person name="Santos R."/>
            <person name="Lemsaddek A."/>
            <person name="Tavares L."/>
            <person name="Semedo-Lemsaddek T."/>
        </authorList>
    </citation>
    <scope>NUCLEOTIDE SEQUENCE [LARGE SCALE GENOMIC DNA]</scope>
    <source>
        <strain evidence="5 6">PO100/5</strain>
    </source>
</reference>
<dbReference type="KEGG" id="csil:CBE74_07465"/>
<keyword evidence="2 3" id="KW-0690">Ribosome biogenesis</keyword>
<reference evidence="5 6" key="4">
    <citation type="journal article" date="2020" name="PLoS ONE">
        <title>Taxonomic classification of strain PO100/5 shows a broader geographic distribution and genetic markers of the recently described Corynebacterium silvaticum.</title>
        <authorList>
            <person name="Viana M.V.C."/>
            <person name="Profeta R."/>
            <person name="da Silva A.L."/>
            <person name="Hurtado R."/>
            <person name="Cerqueira J.C."/>
            <person name="Ribeiro B.F.S."/>
            <person name="Almeida M.O."/>
            <person name="Morais-Rodrigues F."/>
            <person name="Soares S.C."/>
            <person name="Oliveira M."/>
            <person name="Tavares L."/>
            <person name="Figueiredo H."/>
            <person name="Wattam A.R."/>
            <person name="Barh D."/>
            <person name="Ghosh P."/>
            <person name="Silva A."/>
            <person name="Azevedo V."/>
        </authorList>
    </citation>
    <scope>NUCLEOTIDE SEQUENCE [LARGE SCALE GENOMIC DNA]</scope>
    <source>
        <strain evidence="5 6">PO100/5</strain>
    </source>
</reference>
<sequence>MAFPSTEVLTELITPIAVAHNMDLEHIRVNRAGKKTLVAVSLDSENRPDLDQLEVVSTAISELFDAQEASGALSFGPGYTLEVGTPGVDVPLTKARQWRRNRHRLVALDIEGKKSIERIGAVSDDETRVIVVKRQGKKISVRSIELGENTQAVVEIEFAKPAEAELEFTQLDFDAALALEEENK</sequence>
<reference evidence="5 6" key="3">
    <citation type="journal article" date="2020" name="Int. J. Syst. Evol. Microbiol.">
        <title>Corynebacterium silvaticum sp. nov., a unique group of NTTB corynebacteria in wild boar and roe deer.</title>
        <authorList>
            <person name="Dangel A."/>
            <person name="Berger A."/>
            <person name="Rau J."/>
            <person name="Eisenberg T."/>
            <person name="Kampfer P."/>
            <person name="Margos G."/>
            <person name="Contzen M."/>
            <person name="Busse H.J."/>
            <person name="Konrad R."/>
            <person name="Peters M."/>
            <person name="Sting R."/>
            <person name="Sing A."/>
        </authorList>
    </citation>
    <scope>NUCLEOTIDE SEQUENCE [LARGE SCALE GENOMIC DNA]</scope>
    <source>
        <strain evidence="5 6">PO100/5</strain>
    </source>
</reference>
<dbReference type="EMBL" id="CP021417">
    <property type="protein sequence ID" value="ARU46354.1"/>
    <property type="molecule type" value="Genomic_DNA"/>
</dbReference>
<protein>
    <recommendedName>
        <fullName evidence="3">Ribosome maturation factor RimP</fullName>
    </recommendedName>
</protein>
<dbReference type="Proteomes" id="UP000195652">
    <property type="component" value="Chromosome"/>
</dbReference>
<feature type="domain" description="Ribosome maturation factor RimP N-terminal" evidence="4">
    <location>
        <begin position="12"/>
        <end position="89"/>
    </location>
</feature>
<dbReference type="NCBIfam" id="NF000930">
    <property type="entry name" value="PRK00092.2-2"/>
    <property type="match status" value="1"/>
</dbReference>
<name>A0A7Y4LG87_9CORY</name>
<dbReference type="AlphaFoldDB" id="A0A7Y4LG87"/>
<dbReference type="GO" id="GO:0006412">
    <property type="term" value="P:translation"/>
    <property type="evidence" value="ECO:0007669"/>
    <property type="project" value="TreeGrafter"/>
</dbReference>
<dbReference type="InterPro" id="IPR028989">
    <property type="entry name" value="RimP_N"/>
</dbReference>
<dbReference type="Gene3D" id="3.30.300.70">
    <property type="entry name" value="RimP-like superfamily, N-terminal"/>
    <property type="match status" value="1"/>
</dbReference>
<dbReference type="OrthoDB" id="9805006at2"/>
<dbReference type="SUPFAM" id="SSF75420">
    <property type="entry name" value="YhbC-like, N-terminal domain"/>
    <property type="match status" value="1"/>
</dbReference>
<dbReference type="GeneID" id="75008090"/>
<comment type="function">
    <text evidence="3">Required for maturation of 30S ribosomal subunits.</text>
</comment>
<dbReference type="GO" id="GO:0000028">
    <property type="term" value="P:ribosomal small subunit assembly"/>
    <property type="evidence" value="ECO:0007669"/>
    <property type="project" value="TreeGrafter"/>
</dbReference>
<reference evidence="5 6" key="2">
    <citation type="journal article" date="2020" name="Antonie Van Leeuwenhoek">
        <title>Phylogenomic characterisation of a novel corynebacterial species pathogenic to animals.</title>
        <authorList>
            <person name="Moller J."/>
            <person name="Musella L."/>
            <person name="Melnikov V."/>
            <person name="Geissdorfer W."/>
            <person name="Burkovski A."/>
            <person name="Sangal V."/>
        </authorList>
    </citation>
    <scope>NUCLEOTIDE SEQUENCE [LARGE SCALE GENOMIC DNA]</scope>
    <source>
        <strain evidence="5 6">PO100/5</strain>
    </source>
</reference>
<evidence type="ECO:0000313" key="5">
    <source>
        <dbReference type="EMBL" id="ARU46354.1"/>
    </source>
</evidence>
<evidence type="ECO:0000256" key="1">
    <source>
        <dbReference type="ARBA" id="ARBA00022490"/>
    </source>
</evidence>
<comment type="subcellular location">
    <subcellularLocation>
        <location evidence="3">Cytoplasm</location>
    </subcellularLocation>
</comment>
<accession>A0A7Y4LG87</accession>
<keyword evidence="6" id="KW-1185">Reference proteome</keyword>